<dbReference type="EMBL" id="SUMC01000145">
    <property type="protein sequence ID" value="TJZ97425.1"/>
    <property type="molecule type" value="Genomic_DNA"/>
</dbReference>
<evidence type="ECO:0000313" key="2">
    <source>
        <dbReference type="EMBL" id="TJZ97425.1"/>
    </source>
</evidence>
<name>A0A4U0RNJ4_9ACTN</name>
<gene>
    <name evidence="2" type="ORF">FCI23_49785</name>
</gene>
<organism evidence="2 3">
    <name type="scientific">Actinacidiphila oryziradicis</name>
    <dbReference type="NCBI Taxonomy" id="2571141"/>
    <lineage>
        <taxon>Bacteria</taxon>
        <taxon>Bacillati</taxon>
        <taxon>Actinomycetota</taxon>
        <taxon>Actinomycetes</taxon>
        <taxon>Kitasatosporales</taxon>
        <taxon>Streptomycetaceae</taxon>
        <taxon>Actinacidiphila</taxon>
    </lineage>
</organism>
<evidence type="ECO:0000313" key="3">
    <source>
        <dbReference type="Proteomes" id="UP000305778"/>
    </source>
</evidence>
<dbReference type="AlphaFoldDB" id="A0A4U0RNJ4"/>
<comment type="caution">
    <text evidence="2">The sequence shown here is derived from an EMBL/GenBank/DDBJ whole genome shotgun (WGS) entry which is preliminary data.</text>
</comment>
<dbReference type="OrthoDB" id="764352at2"/>
<keyword evidence="3" id="KW-1185">Reference proteome</keyword>
<protein>
    <submittedName>
        <fullName evidence="2">Uncharacterized protein</fullName>
    </submittedName>
</protein>
<feature type="region of interest" description="Disordered" evidence="1">
    <location>
        <begin position="1"/>
        <end position="21"/>
    </location>
</feature>
<dbReference type="Proteomes" id="UP000305778">
    <property type="component" value="Unassembled WGS sequence"/>
</dbReference>
<accession>A0A4U0RNJ4</accession>
<evidence type="ECO:0000256" key="1">
    <source>
        <dbReference type="SAM" id="MobiDB-lite"/>
    </source>
</evidence>
<reference evidence="2 3" key="1">
    <citation type="submission" date="2019-04" db="EMBL/GenBank/DDBJ databases">
        <title>Streptomyces oryziradicis sp. nov., a novel actinomycete isolated from rhizosphere soil of rice (Oryza sativa L.).</title>
        <authorList>
            <person name="Li C."/>
        </authorList>
    </citation>
    <scope>NUCLEOTIDE SEQUENCE [LARGE SCALE GENOMIC DNA]</scope>
    <source>
        <strain evidence="2 3">NEAU-C40</strain>
    </source>
</reference>
<sequence length="83" mass="9063">MRGRLPRTAGPRAGRSLAFSGQAPDRGCDLDIYRDQIRARRIVPANARTAELVPFDLLLPHTDVLVSNTGYGGVQPFSTRGSR</sequence>
<dbReference type="RefSeq" id="WP_136730591.1">
    <property type="nucleotide sequence ID" value="NZ_SUMC01000145.1"/>
</dbReference>
<proteinExistence type="predicted"/>